<dbReference type="AlphaFoldDB" id="A0A0A9F990"/>
<name>A0A0A9F990_ARUDO</name>
<accession>A0A0A9F990</accession>
<reference evidence="2" key="2">
    <citation type="journal article" date="2015" name="Data Brief">
        <title>Shoot transcriptome of the giant reed, Arundo donax.</title>
        <authorList>
            <person name="Barrero R.A."/>
            <person name="Guerrero F.D."/>
            <person name="Moolhuijzen P."/>
            <person name="Goolsby J.A."/>
            <person name="Tidwell J."/>
            <person name="Bellgard S.E."/>
            <person name="Bellgard M.I."/>
        </authorList>
    </citation>
    <scope>NUCLEOTIDE SEQUENCE</scope>
    <source>
        <tissue evidence="2">Shoot tissue taken approximately 20 cm above the soil surface</tissue>
    </source>
</reference>
<proteinExistence type="predicted"/>
<dbReference type="EMBL" id="GBRH01193058">
    <property type="protein sequence ID" value="JAE04838.1"/>
    <property type="molecule type" value="Transcribed_RNA"/>
</dbReference>
<feature type="transmembrane region" description="Helical" evidence="1">
    <location>
        <begin position="45"/>
        <end position="67"/>
    </location>
</feature>
<sequence>MGDHELGLSAFFSLFVKITGSKILKGLLRYGAGFLKCLLLLATEVEFIGVVIHATGIGVHLLGALLVKFFQPGNGNTISHDGIGSRKVIS</sequence>
<evidence type="ECO:0000313" key="2">
    <source>
        <dbReference type="EMBL" id="JAE04838.1"/>
    </source>
</evidence>
<keyword evidence="1" id="KW-0812">Transmembrane</keyword>
<evidence type="ECO:0000256" key="1">
    <source>
        <dbReference type="SAM" id="Phobius"/>
    </source>
</evidence>
<reference evidence="2" key="1">
    <citation type="submission" date="2014-09" db="EMBL/GenBank/DDBJ databases">
        <authorList>
            <person name="Magalhaes I.L.F."/>
            <person name="Oliveira U."/>
            <person name="Santos F.R."/>
            <person name="Vidigal T.H.D.A."/>
            <person name="Brescovit A.D."/>
            <person name="Santos A.J."/>
        </authorList>
    </citation>
    <scope>NUCLEOTIDE SEQUENCE</scope>
    <source>
        <tissue evidence="2">Shoot tissue taken approximately 20 cm above the soil surface</tissue>
    </source>
</reference>
<keyword evidence="1" id="KW-1133">Transmembrane helix</keyword>
<keyword evidence="1" id="KW-0472">Membrane</keyword>
<keyword evidence="2" id="KW-0830">Ubiquinone</keyword>
<organism evidence="2">
    <name type="scientific">Arundo donax</name>
    <name type="common">Giant reed</name>
    <name type="synonym">Donax arundinaceus</name>
    <dbReference type="NCBI Taxonomy" id="35708"/>
    <lineage>
        <taxon>Eukaryota</taxon>
        <taxon>Viridiplantae</taxon>
        <taxon>Streptophyta</taxon>
        <taxon>Embryophyta</taxon>
        <taxon>Tracheophyta</taxon>
        <taxon>Spermatophyta</taxon>
        <taxon>Magnoliopsida</taxon>
        <taxon>Liliopsida</taxon>
        <taxon>Poales</taxon>
        <taxon>Poaceae</taxon>
        <taxon>PACMAD clade</taxon>
        <taxon>Arundinoideae</taxon>
        <taxon>Arundineae</taxon>
        <taxon>Arundo</taxon>
    </lineage>
</organism>
<protein>
    <submittedName>
        <fullName evidence="2">NADH-ubiquinone oxidoreductase 19 kDa subunit</fullName>
    </submittedName>
</protein>